<gene>
    <name evidence="1" type="ORF">ACT17_22830</name>
</gene>
<dbReference type="Proteomes" id="UP000037594">
    <property type="component" value="Unassembled WGS sequence"/>
</dbReference>
<comment type="caution">
    <text evidence="1">The sequence shown here is derived from an EMBL/GenBank/DDBJ whole genome shotgun (WGS) entry which is preliminary data.</text>
</comment>
<protein>
    <submittedName>
        <fullName evidence="1">Uncharacterized protein</fullName>
    </submittedName>
</protein>
<dbReference type="AlphaFoldDB" id="A0A0J8WSF3"/>
<dbReference type="PATRIC" id="fig|451644.5.peg.4714"/>
<accession>A0A0J8WSF3</accession>
<sequence length="59" mass="6462">MARPRLPRTPDEPEFEEALDAAADAADEDMHALGFTPDTYTRALIEAATALVLTIMDDE</sequence>
<dbReference type="RefSeq" id="WP_048896195.1">
    <property type="nucleotide sequence ID" value="NZ_LFOD01000025.1"/>
</dbReference>
<evidence type="ECO:0000313" key="2">
    <source>
        <dbReference type="Proteomes" id="UP000037594"/>
    </source>
</evidence>
<name>A0A0J8WSF3_9MYCO</name>
<evidence type="ECO:0000313" key="1">
    <source>
        <dbReference type="EMBL" id="KMV15934.1"/>
    </source>
</evidence>
<proteinExistence type="predicted"/>
<dbReference type="EMBL" id="LFOD01000025">
    <property type="protein sequence ID" value="KMV15934.1"/>
    <property type="molecule type" value="Genomic_DNA"/>
</dbReference>
<organism evidence="1 2">
    <name type="scientific">Mycolicibacterium conceptionense</name>
    <dbReference type="NCBI Taxonomy" id="451644"/>
    <lineage>
        <taxon>Bacteria</taxon>
        <taxon>Bacillati</taxon>
        <taxon>Actinomycetota</taxon>
        <taxon>Actinomycetes</taxon>
        <taxon>Mycobacteriales</taxon>
        <taxon>Mycobacteriaceae</taxon>
        <taxon>Mycolicibacterium</taxon>
    </lineage>
</organism>
<reference evidence="1 2" key="1">
    <citation type="submission" date="2015-06" db="EMBL/GenBank/DDBJ databases">
        <title>Genome sequence of Mycobacterium conceptionense strain MLE.</title>
        <authorList>
            <person name="Greninger A.L."/>
            <person name="Cunningham G."/>
            <person name="Chiu C.Y."/>
            <person name="Miller S."/>
        </authorList>
    </citation>
    <scope>NUCLEOTIDE SEQUENCE [LARGE SCALE GENOMIC DNA]</scope>
    <source>
        <strain evidence="1 2">MLE</strain>
    </source>
</reference>